<dbReference type="Pfam" id="PF13429">
    <property type="entry name" value="TPR_15"/>
    <property type="match status" value="1"/>
</dbReference>
<keyword evidence="6" id="KW-1185">Reference proteome</keyword>
<keyword evidence="1" id="KW-1133">Transmembrane helix</keyword>
<proteinExistence type="predicted"/>
<organism evidence="3 5">
    <name type="scientific">Burkholderia glumae</name>
    <name type="common">Pseudomonas glumae</name>
    <dbReference type="NCBI Taxonomy" id="337"/>
    <lineage>
        <taxon>Bacteria</taxon>
        <taxon>Pseudomonadati</taxon>
        <taxon>Pseudomonadota</taxon>
        <taxon>Betaproteobacteria</taxon>
        <taxon>Burkholderiales</taxon>
        <taxon>Burkholderiaceae</taxon>
        <taxon>Burkholderia</taxon>
    </lineage>
</organism>
<dbReference type="Pfam" id="PF24604">
    <property type="entry name" value="B-barrel_PelB_C"/>
    <property type="match status" value="1"/>
</dbReference>
<evidence type="ECO:0000313" key="3">
    <source>
        <dbReference type="EMBL" id="QPQ92431.1"/>
    </source>
</evidence>
<keyword evidence="1" id="KW-0472">Membrane</keyword>
<evidence type="ECO:0000313" key="6">
    <source>
        <dbReference type="Proteomes" id="UP001056386"/>
    </source>
</evidence>
<dbReference type="SUPFAM" id="SSF48452">
    <property type="entry name" value="TPR-like"/>
    <property type="match status" value="2"/>
</dbReference>
<evidence type="ECO:0000256" key="1">
    <source>
        <dbReference type="SAM" id="Phobius"/>
    </source>
</evidence>
<dbReference type="GeneID" id="45695982"/>
<evidence type="ECO:0000313" key="5">
    <source>
        <dbReference type="Proteomes" id="UP000594892"/>
    </source>
</evidence>
<dbReference type="InterPro" id="IPR057306">
    <property type="entry name" value="B-barrel_PelB_C"/>
</dbReference>
<feature type="domain" description="PelB C-terminal" evidence="2">
    <location>
        <begin position="1005"/>
        <end position="1312"/>
    </location>
</feature>
<dbReference type="InterPro" id="IPR011990">
    <property type="entry name" value="TPR-like_helical_dom_sf"/>
</dbReference>
<keyword evidence="1" id="KW-0812">Transmembrane</keyword>
<name>A0AAP9Y0W5_BURGL</name>
<accession>A0AAP9Y0W5</accession>
<evidence type="ECO:0000313" key="4">
    <source>
        <dbReference type="EMBL" id="USS45669.1"/>
    </source>
</evidence>
<dbReference type="RefSeq" id="WP_035982589.1">
    <property type="nucleotide sequence ID" value="NZ_CP021074.1"/>
</dbReference>
<dbReference type="Proteomes" id="UP001056386">
    <property type="component" value="Chromosome 1"/>
</dbReference>
<sequence>MTASRPRIAPPWLVLLLALGVVVILYTAWPREALRERIASTAGPSELGVAYQEAWLRAQPDNVELLKTLGEQYEQMGRRDDAERIAARMDAQPDVRLHRAATLLRLKVDEQQAFAFPPGDRRRSSAIAALQARLAAVAGDAWDTADLTVLARDAASLDLPALAAQFYERLVRQDAPNRRHWNTEVAKYALWGGDYRRAAAAWFRLQDDAATRAEQRRCFIAGVAALRAGNHLDEALAAAQAHIGTLTDDRDTLIVLLNLARAAQRPDLVDRYARSLLDASQQQAGHTDAGRIAPAALRVAPLPRPERVARLYMDGPAGDGWQGLQRIATQVGEARILPIAAAGQAAARAAGAPAARRASDDLPSLLYQSFLESNDLANAQKVAAAQVARHPHSAPWLKRLAQAAEWNNAPLLALHTWLSYAQASNDPLGWSNVLRLAPMLHDDASYAVALEHASDAAPHDMRLVDATTETLERLGRPEDALAFLHARLRTAGSHALDERMALLAERAGHDDEALGIWRKLQQAEPSNTSYALHGASILYRQGQYAAALAMLQTAQPGAADADTEFWRNEAQLARLLQQDGIADTAYRHLLASGAAAPDDLSAMTYFYDPNPLDAGRTSQLQFERDHTMRALQEAIYYYTLARAMDRVDALLKGLSPDDRVRAEQSPGVLGARAEFYRETGAPLAALADLRRAVGLPGASDDVRAALIWTLVDYGSDAELRKVMVAWRARALQDSALWGPFAAAEMRMGRPAAALDLLRRQGASMSRDPLWLLTLAEAHEDAGDADLAWSIRRKVWLQMAQEVKTAAAGGDAARALQARRAGQDAERRAELRGRRVLLADIFENGDAAAALLGQLLKNDGGIDAMAATRRTLLGDAAGLPPAPASHALDRAAAARLRSAVAIDVAIASALSHDANPLATRWLARQYASRLARPADSQLTLALAEGDTATMQRLVDQRGSRLPIDGRIDALLALDRPGAAEQLAFDGLAGAPRNTLLHDRMVDTSMAWPQSLGTGIESQVEHPLDTVEHRISGSAKLGDTLMVGATALQRFQHSADPTQLVNVPGVDRSLDLSLRRQTRSTAVQVTLGRREGADGFNTASVSGELGRDSWVGLTGSIGHNQRATESQLLSVGGIKDNLIGSARWTVSQRLLVTGSVEADRFSSQARNFLGSGVLSSGEIEYKVRIDYPDFTLRLSGARGRYNATGTVDPLLARLSPAALGPLTAANAMPPTYAQYGLSFGFGTDLLDRYTHRWRPFLDIGLVHDSVQGWGPQITAGAAGSVFGGDHAVLYLERESVSQASSQPVTVIGGRYSWFY</sequence>
<reference evidence="3 5" key="1">
    <citation type="submission" date="2020-12" db="EMBL/GenBank/DDBJ databases">
        <title>FDA dAtabase for Regulatory Grade micrObial Sequences (FDA-ARGOS): Supporting development and validation of Infectious Disease Dx tests.</title>
        <authorList>
            <person name="Minogue T."/>
            <person name="Wolcott M."/>
            <person name="Wasieloski L."/>
            <person name="Aguilar W."/>
            <person name="Moore D."/>
            <person name="Jaissle J."/>
            <person name="Tallon L."/>
            <person name="Sadzewicz L."/>
            <person name="Zhao X."/>
            <person name="Boylan J."/>
            <person name="Ott S."/>
            <person name="Bowen H."/>
            <person name="Vavikolanu K."/>
            <person name="Mehta A."/>
            <person name="Aluvathingal J."/>
            <person name="Nadendla S."/>
            <person name="Yan Y."/>
            <person name="Sichtig H."/>
        </authorList>
    </citation>
    <scope>NUCLEOTIDE SEQUENCE [LARGE SCALE GENOMIC DNA]</scope>
    <source>
        <strain evidence="3 5">FDAARGOS_949</strain>
    </source>
</reference>
<protein>
    <submittedName>
        <fullName evidence="3">Tetratricopeptide repeat protein</fullName>
    </submittedName>
</protein>
<gene>
    <name evidence="3" type="ORF">I6H06_25520</name>
    <name evidence="4" type="ORF">NFI99_29345</name>
</gene>
<reference evidence="4" key="2">
    <citation type="submission" date="2022-06" db="EMBL/GenBank/DDBJ databases">
        <title>Draft genome sequence of Burkholderia glumae strain GR20004 isolated from rice panicle showing bacterial panicle blight.</title>
        <authorList>
            <person name="Choi S.Y."/>
            <person name="Lee Y.H."/>
        </authorList>
    </citation>
    <scope>NUCLEOTIDE SEQUENCE</scope>
    <source>
        <strain evidence="4">GR20004</strain>
    </source>
</reference>
<dbReference type="Gene3D" id="1.25.40.10">
    <property type="entry name" value="Tetratricopeptide repeat domain"/>
    <property type="match status" value="1"/>
</dbReference>
<feature type="transmembrane region" description="Helical" evidence="1">
    <location>
        <begin position="12"/>
        <end position="29"/>
    </location>
</feature>
<dbReference type="EMBL" id="CP065601">
    <property type="protein sequence ID" value="QPQ92431.1"/>
    <property type="molecule type" value="Genomic_DNA"/>
</dbReference>
<dbReference type="EMBL" id="CP099587">
    <property type="protein sequence ID" value="USS45669.1"/>
    <property type="molecule type" value="Genomic_DNA"/>
</dbReference>
<dbReference type="Proteomes" id="UP000594892">
    <property type="component" value="Chromosome 2"/>
</dbReference>
<evidence type="ECO:0000259" key="2">
    <source>
        <dbReference type="Pfam" id="PF24604"/>
    </source>
</evidence>